<dbReference type="AlphaFoldDB" id="A0A6J3HHM1"/>
<dbReference type="Proteomes" id="UP000504640">
    <property type="component" value="Unplaced"/>
</dbReference>
<dbReference type="RefSeq" id="XP_032129585.1">
    <property type="nucleotide sequence ID" value="XM_032273694.1"/>
</dbReference>
<reference evidence="2" key="1">
    <citation type="submission" date="2025-08" db="UniProtKB">
        <authorList>
            <consortium name="RefSeq"/>
        </authorList>
    </citation>
    <scope>IDENTIFICATION</scope>
    <source>
        <tissue evidence="2">Blood</tissue>
    </source>
</reference>
<proteinExistence type="predicted"/>
<evidence type="ECO:0000313" key="2">
    <source>
        <dbReference type="RefSeq" id="XP_032129585.1"/>
    </source>
</evidence>
<feature type="non-terminal residue" evidence="2">
    <location>
        <position position="1"/>
    </location>
</feature>
<dbReference type="GeneID" id="116547974"/>
<sequence>KQLKCKALWAGPGCSRSCRWPNHSAALLLAGRRLVVAIAPGVRLTRWRRSGGRCRVFGSEFFQASKPGTVLLCQAREAQGMGFRPPVALLLGPLLLQGFLRPLWGDLAFIPSFIRMSGPVVRASLVGDTEGVTVSLAVLQDEAGILPVPTCRVLSNETEDWSVTVTPGGKALEVTVRWKRGLDWCFSNETDSFSESPCILQTLLVSASRHSSCLAHVLIQVEIYANSSLTHNASGK</sequence>
<gene>
    <name evidence="2" type="primary">LOC116547974</name>
</gene>
<evidence type="ECO:0000313" key="1">
    <source>
        <dbReference type="Proteomes" id="UP000504640"/>
    </source>
</evidence>
<accession>A0A6J3HHM1</accession>
<organism evidence="1 2">
    <name type="scientific">Sapajus apella</name>
    <name type="common">Brown-capped capuchin</name>
    <name type="synonym">Cebus apella</name>
    <dbReference type="NCBI Taxonomy" id="9515"/>
    <lineage>
        <taxon>Eukaryota</taxon>
        <taxon>Metazoa</taxon>
        <taxon>Chordata</taxon>
        <taxon>Craniata</taxon>
        <taxon>Vertebrata</taxon>
        <taxon>Euteleostomi</taxon>
        <taxon>Mammalia</taxon>
        <taxon>Eutheria</taxon>
        <taxon>Euarchontoglires</taxon>
        <taxon>Primates</taxon>
        <taxon>Haplorrhini</taxon>
        <taxon>Platyrrhini</taxon>
        <taxon>Cebidae</taxon>
        <taxon>Cebinae</taxon>
        <taxon>Sapajus</taxon>
    </lineage>
</organism>
<protein>
    <submittedName>
        <fullName evidence="2">Tectonic-2-like</fullName>
    </submittedName>
</protein>
<keyword evidence="1" id="KW-1185">Reference proteome</keyword>
<name>A0A6J3HHM1_SAPAP</name>